<reference evidence="2 3" key="2">
    <citation type="submission" date="2014-10" db="EMBL/GenBank/DDBJ databases">
        <title>Comparative genomics of the Paenibacillus odorifer group.</title>
        <authorList>
            <person name="Tsai Y.-C."/>
            <person name="Martin N."/>
            <person name="Korlach J."/>
            <person name="Wiedmann M."/>
        </authorList>
    </citation>
    <scope>NUCLEOTIDE SEQUENCE [LARGE SCALE GENOMIC DNA]</scope>
    <source>
        <strain evidence="2 3">DSM 18334</strain>
    </source>
</reference>
<sequence>MEQGQNQEQVFCQSCSMPIQDAALLGTEQDGSKNSEYCMYCYEAGEFKQPDISLQEMTDLCTGFMVQEGMPEETARQMLAEQLPRLKRWNAS</sequence>
<name>A0A098MBM7_9BACL</name>
<dbReference type="STRING" id="268407.PWYN_09000"/>
<dbReference type="RefSeq" id="WP_036650420.1">
    <property type="nucleotide sequence ID" value="NZ_JQCR01000002.1"/>
</dbReference>
<proteinExistence type="predicted"/>
<dbReference type="Pfam" id="PF12674">
    <property type="entry name" value="Zn_ribbon_2"/>
    <property type="match status" value="1"/>
</dbReference>
<evidence type="ECO:0000259" key="1">
    <source>
        <dbReference type="Pfam" id="PF12674"/>
    </source>
</evidence>
<reference evidence="2 3" key="1">
    <citation type="submission" date="2014-08" db="EMBL/GenBank/DDBJ databases">
        <authorList>
            <person name="den Bakker H.C."/>
        </authorList>
    </citation>
    <scope>NUCLEOTIDE SEQUENCE [LARGE SCALE GENOMIC DNA]</scope>
    <source>
        <strain evidence="2 3">DSM 18334</strain>
    </source>
</reference>
<organism evidence="2 3">
    <name type="scientific">Paenibacillus wynnii</name>
    <dbReference type="NCBI Taxonomy" id="268407"/>
    <lineage>
        <taxon>Bacteria</taxon>
        <taxon>Bacillati</taxon>
        <taxon>Bacillota</taxon>
        <taxon>Bacilli</taxon>
        <taxon>Bacillales</taxon>
        <taxon>Paenibacillaceae</taxon>
        <taxon>Paenibacillus</taxon>
    </lineage>
</organism>
<feature type="domain" description="Putative zinc ribbon" evidence="1">
    <location>
        <begin position="11"/>
        <end position="90"/>
    </location>
</feature>
<dbReference type="OrthoDB" id="9801008at2"/>
<evidence type="ECO:0000313" key="2">
    <source>
        <dbReference type="EMBL" id="KGE19458.1"/>
    </source>
</evidence>
<dbReference type="eggNOG" id="COG3708">
    <property type="taxonomic scope" value="Bacteria"/>
</dbReference>
<comment type="caution">
    <text evidence="2">The sequence shown here is derived from an EMBL/GenBank/DDBJ whole genome shotgun (WGS) entry which is preliminary data.</text>
</comment>
<dbReference type="EMBL" id="JQCR01000002">
    <property type="protein sequence ID" value="KGE19458.1"/>
    <property type="molecule type" value="Genomic_DNA"/>
</dbReference>
<dbReference type="AlphaFoldDB" id="A0A098MBM7"/>
<accession>A0A098MBM7</accession>
<protein>
    <submittedName>
        <fullName evidence="2">Transcriptional regulator</fullName>
    </submittedName>
</protein>
<gene>
    <name evidence="2" type="ORF">PWYN_09000</name>
</gene>
<keyword evidence="3" id="KW-1185">Reference proteome</keyword>
<dbReference type="Proteomes" id="UP000029734">
    <property type="component" value="Unassembled WGS sequence"/>
</dbReference>
<evidence type="ECO:0000313" key="3">
    <source>
        <dbReference type="Proteomes" id="UP000029734"/>
    </source>
</evidence>
<dbReference type="InterPro" id="IPR025868">
    <property type="entry name" value="Zn_ribbon_dom_put"/>
</dbReference>